<dbReference type="AlphaFoldDB" id="A0A2N3LB08"/>
<dbReference type="GO" id="GO:0005737">
    <property type="term" value="C:cytoplasm"/>
    <property type="evidence" value="ECO:0007669"/>
    <property type="project" value="UniProtKB-SubCell"/>
</dbReference>
<comment type="caution">
    <text evidence="2">Once thought to be involved in copper homeostasis, experiments in E.coli have shown this is not the case.</text>
</comment>
<proteinExistence type="inferred from homology"/>
<dbReference type="InterPro" id="IPR005627">
    <property type="entry name" value="CutC-like"/>
</dbReference>
<dbReference type="Gene3D" id="3.20.20.380">
    <property type="entry name" value="Copper homeostasis (CutC) domain"/>
    <property type="match status" value="1"/>
</dbReference>
<organism evidence="3 4">
    <name type="scientific">Thalassospira lohafexi</name>
    <dbReference type="NCBI Taxonomy" id="744227"/>
    <lineage>
        <taxon>Bacteria</taxon>
        <taxon>Pseudomonadati</taxon>
        <taxon>Pseudomonadota</taxon>
        <taxon>Alphaproteobacteria</taxon>
        <taxon>Rhodospirillales</taxon>
        <taxon>Thalassospiraceae</taxon>
        <taxon>Thalassospira</taxon>
    </lineage>
</organism>
<keyword evidence="4" id="KW-1185">Reference proteome</keyword>
<comment type="caution">
    <text evidence="3">The sequence shown here is derived from an EMBL/GenBank/DDBJ whole genome shotgun (WGS) entry which is preliminary data.</text>
</comment>
<keyword evidence="2" id="KW-0963">Cytoplasm</keyword>
<dbReference type="Proteomes" id="UP000233332">
    <property type="component" value="Unassembled WGS sequence"/>
</dbReference>
<protein>
    <recommendedName>
        <fullName evidence="2">PF03932 family protein CutC</fullName>
    </recommendedName>
</protein>
<dbReference type="GO" id="GO:0005507">
    <property type="term" value="F:copper ion binding"/>
    <property type="evidence" value="ECO:0007669"/>
    <property type="project" value="TreeGrafter"/>
</dbReference>
<gene>
    <name evidence="2" type="primary">cutC</name>
    <name evidence="3" type="ORF">COO92_00690</name>
</gene>
<name>A0A2N3LB08_9PROT</name>
<comment type="similarity">
    <text evidence="1 2">Belongs to the CutC family.</text>
</comment>
<dbReference type="HAMAP" id="MF_00795">
    <property type="entry name" value="CutC"/>
    <property type="match status" value="1"/>
</dbReference>
<reference evidence="3 4" key="1">
    <citation type="submission" date="2017-09" db="EMBL/GenBank/DDBJ databases">
        <title>Biodiversity and function of Thalassospira species in the particle-attached aromatic-hydrocarbon-degrading consortia from the surface seawater of the China South Sea.</title>
        <authorList>
            <person name="Dong C."/>
            <person name="Lai Q."/>
            <person name="Shao Z."/>
        </authorList>
    </citation>
    <scope>NUCLEOTIDE SEQUENCE [LARGE SCALE GENOMIC DNA]</scope>
    <source>
        <strain evidence="3 4">139Z-12</strain>
    </source>
</reference>
<evidence type="ECO:0000313" key="3">
    <source>
        <dbReference type="EMBL" id="PKR59926.1"/>
    </source>
</evidence>
<dbReference type="EMBL" id="NXGX01000001">
    <property type="protein sequence ID" value="PKR59926.1"/>
    <property type="molecule type" value="Genomic_DNA"/>
</dbReference>
<dbReference type="PANTHER" id="PTHR12598:SF0">
    <property type="entry name" value="COPPER HOMEOSTASIS PROTEIN CUTC HOMOLOG"/>
    <property type="match status" value="1"/>
</dbReference>
<dbReference type="Pfam" id="PF03932">
    <property type="entry name" value="CutC"/>
    <property type="match status" value="1"/>
</dbReference>
<dbReference type="RefSeq" id="WP_101299019.1">
    <property type="nucleotide sequence ID" value="NZ_NXGX01000001.1"/>
</dbReference>
<evidence type="ECO:0000256" key="2">
    <source>
        <dbReference type="HAMAP-Rule" id="MF_00795"/>
    </source>
</evidence>
<sequence length="247" mass="26281">MRSTNKDKQSNTRLLEVCVESFTDAMRAVEAGADRIEYCSALALGGLTPTPGALARLKDIPAPCMVMIRPRPGGFWCEPEDVAIMKREITIARDSGAAGVVFGACDRNAHLDVSVLSDLMTECAGLQTTLHRVFDEVPDQRNALEQAIEIGFDRILTSGGEPNAKSGAKRIAALIKDAAGRIVILPGAGVSASNATEILEVTGATELHASCKTAATDMLDDGRTCVDVVRVSTLRNVMNGRAEGRLR</sequence>
<evidence type="ECO:0000313" key="4">
    <source>
        <dbReference type="Proteomes" id="UP000233332"/>
    </source>
</evidence>
<dbReference type="SUPFAM" id="SSF110395">
    <property type="entry name" value="CutC-like"/>
    <property type="match status" value="1"/>
</dbReference>
<dbReference type="InterPro" id="IPR036822">
    <property type="entry name" value="CutC-like_dom_sf"/>
</dbReference>
<evidence type="ECO:0000256" key="1">
    <source>
        <dbReference type="ARBA" id="ARBA00007768"/>
    </source>
</evidence>
<accession>A0A2N3LB08</accession>
<comment type="subcellular location">
    <subcellularLocation>
        <location evidence="2">Cytoplasm</location>
    </subcellularLocation>
</comment>
<dbReference type="PANTHER" id="PTHR12598">
    <property type="entry name" value="COPPER HOMEOSTASIS PROTEIN CUTC"/>
    <property type="match status" value="1"/>
</dbReference>